<accession>A0A934WQV2</accession>
<sequence>MRFPNAAKGVKRIFTAQILQLIGTVCAVIGGLIFISGGATALLTKGSNAGAAAALGQMGIALIFFIAYGVLALIAFIMQLVGIINAKNDEDSFKSALVCLIIGIVVPVVGGFFVNSAPVVSSLCVSVGNLMTLFVTIFIISGIIKLADQLNRGDVSTKGSNILKIIIVIAGISLILSIVSSFMLTNTAIAVTALILLAVAMVLSVIQYIMFLTLLAKAKNMLVES</sequence>
<dbReference type="EMBL" id="JAEQMG010000035">
    <property type="protein sequence ID" value="MBK6087394.1"/>
    <property type="molecule type" value="Genomic_DNA"/>
</dbReference>
<evidence type="ECO:0000313" key="2">
    <source>
        <dbReference type="EMBL" id="MBK6087394.1"/>
    </source>
</evidence>
<gene>
    <name evidence="2" type="ORF">JKK62_01800</name>
</gene>
<feature type="transmembrane region" description="Helical" evidence="1">
    <location>
        <begin position="165"/>
        <end position="184"/>
    </location>
</feature>
<evidence type="ECO:0008006" key="4">
    <source>
        <dbReference type="Google" id="ProtNLM"/>
    </source>
</evidence>
<reference evidence="2" key="1">
    <citation type="submission" date="2021-01" db="EMBL/GenBank/DDBJ databases">
        <title>Genome public.</title>
        <authorList>
            <person name="Liu C."/>
            <person name="Sun Q."/>
        </authorList>
    </citation>
    <scope>NUCLEOTIDE SEQUENCE</scope>
    <source>
        <strain evidence="2">M6</strain>
    </source>
</reference>
<feature type="transmembrane region" description="Helical" evidence="1">
    <location>
        <begin position="96"/>
        <end position="114"/>
    </location>
</feature>
<feature type="transmembrane region" description="Helical" evidence="1">
    <location>
        <begin position="55"/>
        <end position="84"/>
    </location>
</feature>
<protein>
    <recommendedName>
        <fullName evidence="4">DUF973 family protein</fullName>
    </recommendedName>
</protein>
<evidence type="ECO:0000256" key="1">
    <source>
        <dbReference type="SAM" id="Phobius"/>
    </source>
</evidence>
<feature type="transmembrane region" description="Helical" evidence="1">
    <location>
        <begin position="21"/>
        <end position="43"/>
    </location>
</feature>
<keyword evidence="1" id="KW-0472">Membrane</keyword>
<keyword evidence="1" id="KW-0812">Transmembrane</keyword>
<feature type="transmembrane region" description="Helical" evidence="1">
    <location>
        <begin position="120"/>
        <end position="144"/>
    </location>
</feature>
<keyword evidence="3" id="KW-1185">Reference proteome</keyword>
<organism evidence="2 3">
    <name type="scientific">Ruminococcus difficilis</name>
    <dbReference type="NCBI Taxonomy" id="2763069"/>
    <lineage>
        <taxon>Bacteria</taxon>
        <taxon>Bacillati</taxon>
        <taxon>Bacillota</taxon>
        <taxon>Clostridia</taxon>
        <taxon>Eubacteriales</taxon>
        <taxon>Oscillospiraceae</taxon>
        <taxon>Ruminococcus</taxon>
    </lineage>
</organism>
<dbReference type="RefSeq" id="WP_201426701.1">
    <property type="nucleotide sequence ID" value="NZ_JAEQMG010000035.1"/>
</dbReference>
<keyword evidence="1" id="KW-1133">Transmembrane helix</keyword>
<dbReference type="AlphaFoldDB" id="A0A934WQV2"/>
<comment type="caution">
    <text evidence="2">The sequence shown here is derived from an EMBL/GenBank/DDBJ whole genome shotgun (WGS) entry which is preliminary data.</text>
</comment>
<feature type="transmembrane region" description="Helical" evidence="1">
    <location>
        <begin position="190"/>
        <end position="216"/>
    </location>
</feature>
<evidence type="ECO:0000313" key="3">
    <source>
        <dbReference type="Proteomes" id="UP000633365"/>
    </source>
</evidence>
<name>A0A934WQV2_9FIRM</name>
<proteinExistence type="predicted"/>
<dbReference type="Proteomes" id="UP000633365">
    <property type="component" value="Unassembled WGS sequence"/>
</dbReference>